<name>A0A2D4JVR9_9SAUR</name>
<keyword evidence="1" id="KW-0812">Transmembrane</keyword>
<sequence>MILGYNPVLQALLGTLLTWGLTAAGSALVFIFSSGQRRILDGSLGFAAGGINVSPQTSLALNYDSRVIKEKYEQQATDHQEYENELSIRIGRTALHSGKHPVIYHQVNTIVVCISICMCICTSYRAASFFGIFHPLNFYLRS</sequence>
<feature type="transmembrane region" description="Helical" evidence="1">
    <location>
        <begin position="109"/>
        <end position="133"/>
    </location>
</feature>
<reference evidence="2" key="2">
    <citation type="submission" date="2017-11" db="EMBL/GenBank/DDBJ databases">
        <title>Coralsnake Venomics: Analyses of Venom Gland Transcriptomes and Proteomes of Six Brazilian Taxa.</title>
        <authorList>
            <person name="Aird S.D."/>
            <person name="Jorge da Silva N."/>
            <person name="Qiu L."/>
            <person name="Villar-Briones A."/>
            <person name="Aparecida-Saddi V."/>
            <person name="Campos-Telles M.P."/>
            <person name="Grau M."/>
            <person name="Mikheyev A.S."/>
        </authorList>
    </citation>
    <scope>NUCLEOTIDE SEQUENCE</scope>
    <source>
        <tissue evidence="2">Venom_gland</tissue>
    </source>
</reference>
<keyword evidence="1" id="KW-0472">Membrane</keyword>
<reference evidence="2" key="1">
    <citation type="submission" date="2017-07" db="EMBL/GenBank/DDBJ databases">
        <authorList>
            <person name="Mikheyev A."/>
            <person name="Grau M."/>
        </authorList>
    </citation>
    <scope>NUCLEOTIDE SEQUENCE</scope>
    <source>
        <tissue evidence="2">Venom_gland</tissue>
    </source>
</reference>
<dbReference type="EMBL" id="IACL01014108">
    <property type="protein sequence ID" value="LAB00531.1"/>
    <property type="molecule type" value="Transcribed_RNA"/>
</dbReference>
<evidence type="ECO:0008006" key="3">
    <source>
        <dbReference type="Google" id="ProtNLM"/>
    </source>
</evidence>
<accession>A0A2D4JVR9</accession>
<protein>
    <recommendedName>
        <fullName evidence="3">Zinc transporter ZIP11</fullName>
    </recommendedName>
</protein>
<evidence type="ECO:0000313" key="2">
    <source>
        <dbReference type="EMBL" id="LAB00531.1"/>
    </source>
</evidence>
<feature type="transmembrane region" description="Helical" evidence="1">
    <location>
        <begin position="12"/>
        <end position="32"/>
    </location>
</feature>
<organism evidence="2">
    <name type="scientific">Micrurus paraensis</name>
    <dbReference type="NCBI Taxonomy" id="1970185"/>
    <lineage>
        <taxon>Eukaryota</taxon>
        <taxon>Metazoa</taxon>
        <taxon>Chordata</taxon>
        <taxon>Craniata</taxon>
        <taxon>Vertebrata</taxon>
        <taxon>Euteleostomi</taxon>
        <taxon>Lepidosauria</taxon>
        <taxon>Squamata</taxon>
        <taxon>Bifurcata</taxon>
        <taxon>Unidentata</taxon>
        <taxon>Episquamata</taxon>
        <taxon>Toxicofera</taxon>
        <taxon>Serpentes</taxon>
        <taxon>Colubroidea</taxon>
        <taxon>Elapidae</taxon>
        <taxon>Elapinae</taxon>
        <taxon>Micrurus</taxon>
    </lineage>
</organism>
<dbReference type="AlphaFoldDB" id="A0A2D4JVR9"/>
<evidence type="ECO:0000256" key="1">
    <source>
        <dbReference type="SAM" id="Phobius"/>
    </source>
</evidence>
<keyword evidence="1" id="KW-1133">Transmembrane helix</keyword>
<proteinExistence type="predicted"/>